<reference evidence="2" key="1">
    <citation type="journal article" date="2020" name="Stud. Mycol.">
        <title>101 Dothideomycetes genomes: a test case for predicting lifestyles and emergence of pathogens.</title>
        <authorList>
            <person name="Haridas S."/>
            <person name="Albert R."/>
            <person name="Binder M."/>
            <person name="Bloem J."/>
            <person name="Labutti K."/>
            <person name="Salamov A."/>
            <person name="Andreopoulos B."/>
            <person name="Baker S."/>
            <person name="Barry K."/>
            <person name="Bills G."/>
            <person name="Bluhm B."/>
            <person name="Cannon C."/>
            <person name="Castanera R."/>
            <person name="Culley D."/>
            <person name="Daum C."/>
            <person name="Ezra D."/>
            <person name="Gonzalez J."/>
            <person name="Henrissat B."/>
            <person name="Kuo A."/>
            <person name="Liang C."/>
            <person name="Lipzen A."/>
            <person name="Lutzoni F."/>
            <person name="Magnuson J."/>
            <person name="Mondo S."/>
            <person name="Nolan M."/>
            <person name="Ohm R."/>
            <person name="Pangilinan J."/>
            <person name="Park H.-J."/>
            <person name="Ramirez L."/>
            <person name="Alfaro M."/>
            <person name="Sun H."/>
            <person name="Tritt A."/>
            <person name="Yoshinaga Y."/>
            <person name="Zwiers L.-H."/>
            <person name="Turgeon B."/>
            <person name="Goodwin S."/>
            <person name="Spatafora J."/>
            <person name="Crous P."/>
            <person name="Grigoriev I."/>
        </authorList>
    </citation>
    <scope>NUCLEOTIDE SEQUENCE</scope>
    <source>
        <strain evidence="2">CBS 690.94</strain>
    </source>
</reference>
<proteinExistence type="predicted"/>
<protein>
    <submittedName>
        <fullName evidence="2">Uncharacterized protein</fullName>
    </submittedName>
</protein>
<name>A0A9P4PUJ0_9PLEO</name>
<feature type="compositionally biased region" description="Polar residues" evidence="1">
    <location>
        <begin position="286"/>
        <end position="323"/>
    </location>
</feature>
<keyword evidence="3" id="KW-1185">Reference proteome</keyword>
<gene>
    <name evidence="2" type="ORF">P171DRAFT_479550</name>
</gene>
<feature type="compositionally biased region" description="Low complexity" evidence="1">
    <location>
        <begin position="230"/>
        <end position="246"/>
    </location>
</feature>
<evidence type="ECO:0000313" key="3">
    <source>
        <dbReference type="Proteomes" id="UP000799764"/>
    </source>
</evidence>
<comment type="caution">
    <text evidence="2">The sequence shown here is derived from an EMBL/GenBank/DDBJ whole genome shotgun (WGS) entry which is preliminary data.</text>
</comment>
<feature type="compositionally biased region" description="Basic residues" evidence="1">
    <location>
        <begin position="213"/>
        <end position="225"/>
    </location>
</feature>
<evidence type="ECO:0000313" key="2">
    <source>
        <dbReference type="EMBL" id="KAF2450462.1"/>
    </source>
</evidence>
<feature type="region of interest" description="Disordered" evidence="1">
    <location>
        <begin position="213"/>
        <end position="357"/>
    </location>
</feature>
<organism evidence="2 3">
    <name type="scientific">Karstenula rhodostoma CBS 690.94</name>
    <dbReference type="NCBI Taxonomy" id="1392251"/>
    <lineage>
        <taxon>Eukaryota</taxon>
        <taxon>Fungi</taxon>
        <taxon>Dikarya</taxon>
        <taxon>Ascomycota</taxon>
        <taxon>Pezizomycotina</taxon>
        <taxon>Dothideomycetes</taxon>
        <taxon>Pleosporomycetidae</taxon>
        <taxon>Pleosporales</taxon>
        <taxon>Massarineae</taxon>
        <taxon>Didymosphaeriaceae</taxon>
        <taxon>Karstenula</taxon>
    </lineage>
</organism>
<dbReference type="Proteomes" id="UP000799764">
    <property type="component" value="Unassembled WGS sequence"/>
</dbReference>
<evidence type="ECO:0000256" key="1">
    <source>
        <dbReference type="SAM" id="MobiDB-lite"/>
    </source>
</evidence>
<dbReference type="OrthoDB" id="10680096at2759"/>
<dbReference type="EMBL" id="MU001493">
    <property type="protein sequence ID" value="KAF2450462.1"/>
    <property type="molecule type" value="Genomic_DNA"/>
</dbReference>
<dbReference type="AlphaFoldDB" id="A0A9P4PUJ0"/>
<sequence>MSSLISFTALYTEEGRSKILNAPTNHWRMRQIIQYLGLKHETCNNKTLFSSRRVNTLANEIQRTASEFVAVLYSPRISGGDGLMPTKLEIRDEPSFINIARTIAREYGPLLWHRMARGHLYLPVEVRGHEGLYWDRAEDAEVIMFLIRCWLIRQTFSRCRCRRARSRPAEYLGMHHTRIPGVSRTQIRIPVERAGDVEESDSDDMPFARCRGRVQAGHRTKKPRWAQRALLPSSSSNSDDMSLLLDAQSSPHPGRTRRAQPPEPSDPDSDSDDTPLIRKRTPLQLRPSNKQPIQNRRTPSPSASPDLTPTRRQTRAQPKTTYQPDAAYTPSSDDEAAPTEPPSDDARPSSRSSSTFSDLVLEHAFSITPDRTTPRSHQKRSPPSYTHVRKALCCRCKRPAYGRLVACNKSQGPRNGWVNPTYAAEVEDVSEDEAEALRWFCPECDPGGFGRVDGLGADMVACDVVEADGGVPKLLRDLGRMQRHLERVGALPYRVGVER</sequence>
<accession>A0A9P4PUJ0</accession>